<keyword evidence="2" id="KW-0413">Isomerase</keyword>
<dbReference type="InterPro" id="IPR013022">
    <property type="entry name" value="Xyl_isomerase-like_TIM-brl"/>
</dbReference>
<dbReference type="Pfam" id="PF01261">
    <property type="entry name" value="AP_endonuc_2"/>
    <property type="match status" value="1"/>
</dbReference>
<reference evidence="2" key="1">
    <citation type="journal article" date="2014" name="Int. J. Syst. Evol. Microbiol.">
        <title>Complete genome sequence of Corynebacterium casei LMG S-19264T (=DSM 44701T), isolated from a smear-ripened cheese.</title>
        <authorList>
            <consortium name="US DOE Joint Genome Institute (JGI-PGF)"/>
            <person name="Walter F."/>
            <person name="Albersmeier A."/>
            <person name="Kalinowski J."/>
            <person name="Ruckert C."/>
        </authorList>
    </citation>
    <scope>NUCLEOTIDE SEQUENCE</scope>
    <source>
        <strain evidence="2">JCM 19831</strain>
    </source>
</reference>
<dbReference type="PANTHER" id="PTHR12110">
    <property type="entry name" value="HYDROXYPYRUVATE ISOMERASE"/>
    <property type="match status" value="1"/>
</dbReference>
<dbReference type="Gene3D" id="3.20.20.150">
    <property type="entry name" value="Divalent-metal-dependent TIM barrel enzymes"/>
    <property type="match status" value="1"/>
</dbReference>
<dbReference type="AlphaFoldDB" id="A0A917WX38"/>
<sequence length="270" mass="30233">MIGLGTYAFFWQLSDRMPRPLTLAQALERTAAQGVGMFQICDYPKILTFGRGELRDLRRRADDLGLRLELGTRGTTTDHLTAFLRLADVLEAAVVRTMLNPVGDDAPLEESEGRLRAVLPDYDRAGVTIALETYERVSVRNLRRLVEAVGSDRLGICLDPGNGVAALDLPRDTVERCAPYVKDVHVKDFAFTRSEGWVGFQYTGTPLGTGLLDYAHLERAVRPEPNGIAQIVEHWLPWQGDPAATAAEEQRWTSVALEYLRDYQKEHDHD</sequence>
<keyword evidence="3" id="KW-1185">Reference proteome</keyword>
<feature type="domain" description="Xylose isomerase-like TIM barrel" evidence="1">
    <location>
        <begin position="29"/>
        <end position="253"/>
    </location>
</feature>
<dbReference type="InterPro" id="IPR036237">
    <property type="entry name" value="Xyl_isomerase-like_sf"/>
</dbReference>
<organism evidence="2 3">
    <name type="scientific">Dactylosporangium sucinum</name>
    <dbReference type="NCBI Taxonomy" id="1424081"/>
    <lineage>
        <taxon>Bacteria</taxon>
        <taxon>Bacillati</taxon>
        <taxon>Actinomycetota</taxon>
        <taxon>Actinomycetes</taxon>
        <taxon>Micromonosporales</taxon>
        <taxon>Micromonosporaceae</taxon>
        <taxon>Dactylosporangium</taxon>
    </lineage>
</organism>
<evidence type="ECO:0000313" key="2">
    <source>
        <dbReference type="EMBL" id="GGM37343.1"/>
    </source>
</evidence>
<dbReference type="GO" id="GO:0016853">
    <property type="term" value="F:isomerase activity"/>
    <property type="evidence" value="ECO:0007669"/>
    <property type="project" value="UniProtKB-KW"/>
</dbReference>
<name>A0A917WX38_9ACTN</name>
<dbReference type="Proteomes" id="UP000642070">
    <property type="component" value="Unassembled WGS sequence"/>
</dbReference>
<gene>
    <name evidence="2" type="ORF">GCM10007977_043420</name>
</gene>
<reference evidence="2" key="2">
    <citation type="submission" date="2020-09" db="EMBL/GenBank/DDBJ databases">
        <authorList>
            <person name="Sun Q."/>
            <person name="Ohkuma M."/>
        </authorList>
    </citation>
    <scope>NUCLEOTIDE SEQUENCE</scope>
    <source>
        <strain evidence="2">JCM 19831</strain>
    </source>
</reference>
<dbReference type="PANTHER" id="PTHR12110:SF52">
    <property type="entry name" value="XYLOSE ISOMERASE"/>
    <property type="match status" value="1"/>
</dbReference>
<evidence type="ECO:0000259" key="1">
    <source>
        <dbReference type="Pfam" id="PF01261"/>
    </source>
</evidence>
<comment type="caution">
    <text evidence="2">The sequence shown here is derived from an EMBL/GenBank/DDBJ whole genome shotgun (WGS) entry which is preliminary data.</text>
</comment>
<dbReference type="SUPFAM" id="SSF51658">
    <property type="entry name" value="Xylose isomerase-like"/>
    <property type="match status" value="1"/>
</dbReference>
<proteinExistence type="predicted"/>
<accession>A0A917WX38</accession>
<dbReference type="InterPro" id="IPR050312">
    <property type="entry name" value="IolE/XylAMocC-like"/>
</dbReference>
<dbReference type="EMBL" id="BMPI01000020">
    <property type="protein sequence ID" value="GGM37343.1"/>
    <property type="molecule type" value="Genomic_DNA"/>
</dbReference>
<protein>
    <submittedName>
        <fullName evidence="2">Sugar phosphate isomerase</fullName>
    </submittedName>
</protein>
<dbReference type="RefSeq" id="WP_190251727.1">
    <property type="nucleotide sequence ID" value="NZ_BMPI01000020.1"/>
</dbReference>
<evidence type="ECO:0000313" key="3">
    <source>
        <dbReference type="Proteomes" id="UP000642070"/>
    </source>
</evidence>